<gene>
    <name evidence="3" type="ORF">GCM10009114_28180</name>
</gene>
<evidence type="ECO:0000256" key="1">
    <source>
        <dbReference type="SAM" id="MobiDB-lite"/>
    </source>
</evidence>
<dbReference type="EMBL" id="BAAAFD010000008">
    <property type="protein sequence ID" value="GAA0858461.1"/>
    <property type="molecule type" value="Genomic_DNA"/>
</dbReference>
<feature type="transmembrane region" description="Helical" evidence="2">
    <location>
        <begin position="47"/>
        <end position="67"/>
    </location>
</feature>
<keyword evidence="4" id="KW-1185">Reference proteome</keyword>
<protein>
    <submittedName>
        <fullName evidence="3">DUF4175 domain-containing protein</fullName>
    </submittedName>
</protein>
<feature type="region of interest" description="Disordered" evidence="1">
    <location>
        <begin position="486"/>
        <end position="536"/>
    </location>
</feature>
<organism evidence="3 4">
    <name type="scientific">Aliiglaciecola litoralis</name>
    <dbReference type="NCBI Taxonomy" id="582857"/>
    <lineage>
        <taxon>Bacteria</taxon>
        <taxon>Pseudomonadati</taxon>
        <taxon>Pseudomonadota</taxon>
        <taxon>Gammaproteobacteria</taxon>
        <taxon>Alteromonadales</taxon>
        <taxon>Alteromonadaceae</taxon>
        <taxon>Aliiglaciecola</taxon>
    </lineage>
</organism>
<evidence type="ECO:0000256" key="2">
    <source>
        <dbReference type="SAM" id="Phobius"/>
    </source>
</evidence>
<keyword evidence="2" id="KW-1133">Transmembrane helix</keyword>
<evidence type="ECO:0000313" key="4">
    <source>
        <dbReference type="Proteomes" id="UP001500359"/>
    </source>
</evidence>
<feature type="compositionally biased region" description="Basic and acidic residues" evidence="1">
    <location>
        <begin position="486"/>
        <end position="497"/>
    </location>
</feature>
<keyword evidence="2" id="KW-0472">Membrane</keyword>
<proteinExistence type="predicted"/>
<accession>A0ABP3WZV6</accession>
<dbReference type="RefSeq" id="WP_343861040.1">
    <property type="nucleotide sequence ID" value="NZ_BAAAFD010000008.1"/>
</dbReference>
<feature type="transmembrane region" description="Helical" evidence="2">
    <location>
        <begin position="21"/>
        <end position="41"/>
    </location>
</feature>
<comment type="caution">
    <text evidence="3">The sequence shown here is derived from an EMBL/GenBank/DDBJ whole genome shotgun (WGS) entry which is preliminary data.</text>
</comment>
<keyword evidence="2" id="KW-0812">Transmembrane</keyword>
<evidence type="ECO:0000313" key="3">
    <source>
        <dbReference type="EMBL" id="GAA0858461.1"/>
    </source>
</evidence>
<sequence>MSLTNSLLAKIDGLVLRARRQYLVFFTWRSIAIALSAFAASHLLTDSWFMSGLVAGSTVLMCLLWLFNSERWRAFDRENYLAFLNIQFPQLEHSAQLLVQDSRSSILHSLQSQKVGRALSALIKQQHHDLIPHYQTKQSLWACALVVGLWLILRALQPLLWHDVNVKPQVTSKSSAAPSITNIAVTITPPSYTQRQETVQSSLDLNILSGSTVTWQISTTDVAEELWLKFTDNSQHAFEHQQGKLYQISQTVTQSQVYSINDQSSSLTKLHTIAVTRDQAPQVRVLSPKPTITEFSKFSTPLFVATAQVSDDFAISKVDILASVAKGTGEAVKFRDHIFEFDSFEQQGQILQLEKSWLASELEMEPGDELYFTVRAWDNKQPTPQMSRSQTKIFRWLDDDRHAISSDGVLIDFMPDYFKSQRQIIIETQQLIADKDLLTEHEFSQTSRSLGYSQSDLKLKYGQYLGDEFDDGRGGHQMEAGPEMPEIHIKDGDHNDDPDAVIDDSPQLAAGTTSSNSHAEDHHDHEPQHANQQVADKSGYQQVITQYGHNHEDTDVGVMGAQSPQALMKQAIAHMWDAELHLMLSAPERALPYEQKALVYLEQARKAERVFVKRLGFEPPPVSEKRRYQGDLSDVLDYQQQQKPTPTDPLLDDFRALLYLLGQAGNELQFSGELTKGSLQQIERVKQYYIKQAQTRPAMMHYVTSLQQIQQQQSLLITDCRDCLVDLYAELWRQLPAPIAAPAQIRLNYSPSRTDVHEYETYLRTIATQKGQQQ</sequence>
<feature type="transmembrane region" description="Helical" evidence="2">
    <location>
        <begin position="140"/>
        <end position="161"/>
    </location>
</feature>
<feature type="compositionally biased region" description="Basic and acidic residues" evidence="1">
    <location>
        <begin position="518"/>
        <end position="528"/>
    </location>
</feature>
<reference evidence="4" key="1">
    <citation type="journal article" date="2019" name="Int. J. Syst. Evol. Microbiol.">
        <title>The Global Catalogue of Microorganisms (GCM) 10K type strain sequencing project: providing services to taxonomists for standard genome sequencing and annotation.</title>
        <authorList>
            <consortium name="The Broad Institute Genomics Platform"/>
            <consortium name="The Broad Institute Genome Sequencing Center for Infectious Disease"/>
            <person name="Wu L."/>
            <person name="Ma J."/>
        </authorList>
    </citation>
    <scope>NUCLEOTIDE SEQUENCE [LARGE SCALE GENOMIC DNA]</scope>
    <source>
        <strain evidence="4">JCM 15896</strain>
    </source>
</reference>
<name>A0ABP3WZV6_9ALTE</name>
<dbReference type="Proteomes" id="UP001500359">
    <property type="component" value="Unassembled WGS sequence"/>
</dbReference>